<sequence>MATTLTISNEEDAWEFLKESVTDGLTKGLVEIEFDGWPVLEFKLQGDKFNSSLTVKVMESFIDLQKNLNRTYAQMRYNKSTARALSEAERNELEIVVKVEKGSSFFQVDLQSALETFANGAVTKMTGTEIVSVVLGGALIWGGVTITKAYLDHVRQKKQIEMTSLLSEQETKRMQIFADAMQKNPVLVPAYERAEDTINKLLKGASEADHLEIGGHSISQDVVRELVRQTRTRSIKTQLNGMYRIQKVDSSKPEAFYIGVKSEKDGRIFTATLEDKWVFRKAAHLKELKDAEWGKSPIFLRINGKEIDGQVTQAMIVDVGEDKE</sequence>
<protein>
    <submittedName>
        <fullName evidence="1">Uncharacterized protein</fullName>
    </submittedName>
</protein>
<gene>
    <name evidence="1" type="ORF">A7E75_02765</name>
</gene>
<name>A0A1L3GDT2_SYNAC</name>
<accession>A0A1L3GDT2</accession>
<proteinExistence type="predicted"/>
<dbReference type="EMBL" id="CP015518">
    <property type="protein sequence ID" value="APG24067.1"/>
    <property type="molecule type" value="Genomic_DNA"/>
</dbReference>
<dbReference type="KEGG" id="pace:A6070_14815"/>
<dbReference type="AlphaFoldDB" id="A0A1L3GDT2"/>
<keyword evidence="2" id="KW-1185">Reference proteome</keyword>
<evidence type="ECO:0000313" key="1">
    <source>
        <dbReference type="EMBL" id="APG24067.1"/>
    </source>
</evidence>
<dbReference type="OrthoDB" id="6637242at2"/>
<dbReference type="Proteomes" id="UP000182264">
    <property type="component" value="Chromosome"/>
</dbReference>
<dbReference type="KEGG" id="pace:A6070_11390"/>
<reference evidence="1 2" key="1">
    <citation type="journal article" date="2017" name="Genome Announc.">
        <title>Complete Genome Sequences of Two Acetylene-Fermenting Pelobacter acetylenicus Strains.</title>
        <authorList>
            <person name="Sutton J.M."/>
            <person name="Baesman S.M."/>
            <person name="Fierst J.L."/>
            <person name="Poret-Peterson A.T."/>
            <person name="Oremland R.S."/>
            <person name="Dunlap D.S."/>
            <person name="Akob D.M."/>
        </authorList>
    </citation>
    <scope>NUCLEOTIDE SEQUENCE [LARGE SCALE GENOMIC DNA]</scope>
    <source>
        <strain evidence="1 2">DSM 3247</strain>
    </source>
</reference>
<organism evidence="1 2">
    <name type="scientific">Syntrophotalea acetylenica</name>
    <name type="common">Pelobacter acetylenicus</name>
    <dbReference type="NCBI Taxonomy" id="29542"/>
    <lineage>
        <taxon>Bacteria</taxon>
        <taxon>Pseudomonadati</taxon>
        <taxon>Thermodesulfobacteriota</taxon>
        <taxon>Desulfuromonadia</taxon>
        <taxon>Desulfuromonadales</taxon>
        <taxon>Syntrophotaleaceae</taxon>
        <taxon>Syntrophotalea</taxon>
    </lineage>
</organism>
<evidence type="ECO:0000313" key="2">
    <source>
        <dbReference type="Proteomes" id="UP000182264"/>
    </source>
</evidence>
<dbReference type="RefSeq" id="WP_072285884.1">
    <property type="nucleotide sequence ID" value="NZ_CP015455.1"/>
</dbReference>
<dbReference type="STRING" id="29542.A6070_11390"/>